<reference evidence="5 6" key="1">
    <citation type="submission" date="2017-12" db="EMBL/GenBank/DDBJ databases">
        <title>Phylogenetic diversity of female urinary microbiome.</title>
        <authorList>
            <person name="Thomas-White K."/>
            <person name="Wolfe A.J."/>
        </authorList>
    </citation>
    <scope>NUCLEOTIDE SEQUENCE [LARGE SCALE GENOMIC DNA]</scope>
    <source>
        <strain evidence="5 6">UMB1298</strain>
    </source>
</reference>
<dbReference type="InterPro" id="IPR036291">
    <property type="entry name" value="NAD(P)-bd_dom_sf"/>
</dbReference>
<comment type="similarity">
    <text evidence="1 3">Belongs to the short-chain dehydrogenases/reductases (SDR) family.</text>
</comment>
<dbReference type="RefSeq" id="WP_101849536.1">
    <property type="nucleotide sequence ID" value="NZ_PKIZ01000009.1"/>
</dbReference>
<dbReference type="InterPro" id="IPR002347">
    <property type="entry name" value="SDR_fam"/>
</dbReference>
<keyword evidence="2" id="KW-0560">Oxidoreductase</keyword>
<feature type="domain" description="Ketoreductase" evidence="4">
    <location>
        <begin position="6"/>
        <end position="197"/>
    </location>
</feature>
<dbReference type="SUPFAM" id="SSF51735">
    <property type="entry name" value="NAD(P)-binding Rossmann-fold domains"/>
    <property type="match status" value="1"/>
</dbReference>
<protein>
    <submittedName>
        <fullName evidence="5">Short-chain dehydrogenase</fullName>
    </submittedName>
</protein>
<evidence type="ECO:0000256" key="1">
    <source>
        <dbReference type="ARBA" id="ARBA00006484"/>
    </source>
</evidence>
<gene>
    <name evidence="5" type="ORF">CYJ76_06075</name>
</gene>
<evidence type="ECO:0000259" key="4">
    <source>
        <dbReference type="SMART" id="SM00822"/>
    </source>
</evidence>
<evidence type="ECO:0000256" key="2">
    <source>
        <dbReference type="ARBA" id="ARBA00023002"/>
    </source>
</evidence>
<dbReference type="SMART" id="SM00822">
    <property type="entry name" value="PKS_KR"/>
    <property type="match status" value="1"/>
</dbReference>
<dbReference type="EMBL" id="PKIZ01000009">
    <property type="protein sequence ID" value="PKZ41803.1"/>
    <property type="molecule type" value="Genomic_DNA"/>
</dbReference>
<evidence type="ECO:0000313" key="6">
    <source>
        <dbReference type="Proteomes" id="UP000234206"/>
    </source>
</evidence>
<keyword evidence="6" id="KW-1185">Reference proteome</keyword>
<dbReference type="AlphaFoldDB" id="A0A2I1PB16"/>
<dbReference type="GO" id="GO:0016491">
    <property type="term" value="F:oxidoreductase activity"/>
    <property type="evidence" value="ECO:0007669"/>
    <property type="project" value="UniProtKB-KW"/>
</dbReference>
<dbReference type="Proteomes" id="UP000234206">
    <property type="component" value="Unassembled WGS sequence"/>
</dbReference>
<evidence type="ECO:0000256" key="3">
    <source>
        <dbReference type="RuleBase" id="RU000363"/>
    </source>
</evidence>
<proteinExistence type="inferred from homology"/>
<organism evidence="5 6">
    <name type="scientific">Kytococcus schroeteri</name>
    <dbReference type="NCBI Taxonomy" id="138300"/>
    <lineage>
        <taxon>Bacteria</taxon>
        <taxon>Bacillati</taxon>
        <taxon>Actinomycetota</taxon>
        <taxon>Actinomycetes</taxon>
        <taxon>Micrococcales</taxon>
        <taxon>Kytococcaceae</taxon>
        <taxon>Kytococcus</taxon>
    </lineage>
</organism>
<accession>A0A2I1PB16</accession>
<dbReference type="Pfam" id="PF00106">
    <property type="entry name" value="adh_short"/>
    <property type="match status" value="1"/>
</dbReference>
<name>A0A2I1PB16_9MICO</name>
<dbReference type="PANTHER" id="PTHR43391">
    <property type="entry name" value="RETINOL DEHYDROGENASE-RELATED"/>
    <property type="match status" value="1"/>
</dbReference>
<dbReference type="Gene3D" id="3.40.50.720">
    <property type="entry name" value="NAD(P)-binding Rossmann-like Domain"/>
    <property type="match status" value="1"/>
</dbReference>
<comment type="caution">
    <text evidence="5">The sequence shown here is derived from an EMBL/GenBank/DDBJ whole genome shotgun (WGS) entry which is preliminary data.</text>
</comment>
<dbReference type="InterPro" id="IPR057326">
    <property type="entry name" value="KR_dom"/>
</dbReference>
<sequence length="275" mass="28384">MQLEGKVFAVTGGGDGIGREVVLGLLRAGARVAAVDRSAEGLAATRAEAVNEGAGEFLSTHAVDVTDRAAVEALPEAVVAEHGAVDGLLNVAGVIQPFVTVGELAVEDVRRVVDVNFWGVVNTCQAFLPHLQARPEAAVLNVSSMGALTPVPGQAAYGASKAAVKLFTEALYCELKDGPVAVTVAFPGAVETGIADNSGVSVGAAADDPAAAEASSFPRTSAPDAAEAILRALEEGAFRVVIGKDARFVDRASRIAPRWAADFITRRMQSLLERR</sequence>
<dbReference type="CDD" id="cd05233">
    <property type="entry name" value="SDR_c"/>
    <property type="match status" value="1"/>
</dbReference>
<dbReference type="OrthoDB" id="9775296at2"/>
<evidence type="ECO:0000313" key="5">
    <source>
        <dbReference type="EMBL" id="PKZ41803.1"/>
    </source>
</evidence>
<dbReference type="PRINTS" id="PR00080">
    <property type="entry name" value="SDRFAMILY"/>
</dbReference>
<dbReference type="PANTHER" id="PTHR43391:SF82">
    <property type="entry name" value="OXIDOREDUCTASE SADH-RELATED"/>
    <property type="match status" value="1"/>
</dbReference>
<dbReference type="PRINTS" id="PR00081">
    <property type="entry name" value="GDHRDH"/>
</dbReference>